<gene>
    <name evidence="2" type="ORF">ECB94_02050</name>
</gene>
<dbReference type="Pfam" id="PF13723">
    <property type="entry name" value="Ketoacyl-synt_2"/>
    <property type="match status" value="1"/>
</dbReference>
<dbReference type="Proteomes" id="UP000279760">
    <property type="component" value="Chromosome 1"/>
</dbReference>
<evidence type="ECO:0000259" key="1">
    <source>
        <dbReference type="Pfam" id="PF13723"/>
    </source>
</evidence>
<feature type="domain" description="Beta-ketoacyl synthase-like N-terminal" evidence="1">
    <location>
        <begin position="28"/>
        <end position="198"/>
    </location>
</feature>
<evidence type="ECO:0000313" key="2">
    <source>
        <dbReference type="EMBL" id="AYV20155.1"/>
    </source>
</evidence>
<dbReference type="AlphaFoldDB" id="A0A3G4V6N7"/>
<evidence type="ECO:0000313" key="3">
    <source>
        <dbReference type="Proteomes" id="UP000279760"/>
    </source>
</evidence>
<accession>A0A3G4V6N7</accession>
<sequence>MSNSTPLISFHLDAWSAKSNGLHTFSDWQDWYHTGNCPSEGTLEVNRIPAMMRRRMSTLSKLAVQCALELMEEQDIDYIVFSSRHGELRRSSELIKTIVSGDDASPMAFSQSVHNTAAGLTTIAAKKAIPVTSIAASDNTFNSALIEAWSYLEENPEHRVLVVDFDEPLPEIYQQFKDQEFCGYSLGLVLSRGNSIQVPPVTVSNQPQALDFLRHLLASTQS</sequence>
<dbReference type="RefSeq" id="WP_124939864.1">
    <property type="nucleotide sequence ID" value="NZ_CP033577.1"/>
</dbReference>
<name>A0A3G4V6N7_9VIBR</name>
<organism evidence="2 3">
    <name type="scientific">Vibrio mediterranei</name>
    <dbReference type="NCBI Taxonomy" id="689"/>
    <lineage>
        <taxon>Bacteria</taxon>
        <taxon>Pseudomonadati</taxon>
        <taxon>Pseudomonadota</taxon>
        <taxon>Gammaproteobacteria</taxon>
        <taxon>Vibrionales</taxon>
        <taxon>Vibrionaceae</taxon>
        <taxon>Vibrio</taxon>
    </lineage>
</organism>
<protein>
    <submittedName>
        <fullName evidence="2">3-oxoacyl-ACP synthase</fullName>
    </submittedName>
</protein>
<dbReference type="EMBL" id="CP033577">
    <property type="protein sequence ID" value="AYV20155.1"/>
    <property type="molecule type" value="Genomic_DNA"/>
</dbReference>
<dbReference type="GO" id="GO:0016746">
    <property type="term" value="F:acyltransferase activity"/>
    <property type="evidence" value="ECO:0007669"/>
    <property type="project" value="InterPro"/>
</dbReference>
<reference evidence="2 3" key="1">
    <citation type="submission" date="2018-11" db="EMBL/GenBank/DDBJ databases">
        <title>Complete Genome Sequence of Vbrio mediterranei 117-T6: a Potential Pathogen Bacteria Isolated from the Conchocelis of Pyropia.</title>
        <authorList>
            <person name="Liu Q."/>
        </authorList>
    </citation>
    <scope>NUCLEOTIDE SEQUENCE [LARGE SCALE GENOMIC DNA]</scope>
    <source>
        <strain evidence="2 3">117-T6</strain>
    </source>
</reference>
<dbReference type="SUPFAM" id="SSF53901">
    <property type="entry name" value="Thiolase-like"/>
    <property type="match status" value="1"/>
</dbReference>
<dbReference type="InterPro" id="IPR016039">
    <property type="entry name" value="Thiolase-like"/>
</dbReference>
<dbReference type="InterPro" id="IPR014030">
    <property type="entry name" value="Ketoacyl_synth_N"/>
</dbReference>
<proteinExistence type="predicted"/>